<evidence type="ECO:0000256" key="1">
    <source>
        <dbReference type="ARBA" id="ARBA00023015"/>
    </source>
</evidence>
<keyword evidence="2" id="KW-0238">DNA-binding</keyword>
<feature type="domain" description="HTH araC/xylS-type" evidence="4">
    <location>
        <begin position="217"/>
        <end position="318"/>
    </location>
</feature>
<reference evidence="5 6" key="1">
    <citation type="submission" date="2015-02" db="EMBL/GenBank/DDBJ databases">
        <authorList>
            <person name="Gomez-Escribano P.J."/>
        </authorList>
    </citation>
    <scope>NUCLEOTIDE SEQUENCE [LARGE SCALE GENOMIC DNA]</scope>
    <source>
        <strain evidence="6">C34 (DSM 42122 / NRRL B-24963)</strain>
    </source>
</reference>
<dbReference type="InterPro" id="IPR050204">
    <property type="entry name" value="AraC_XylS_family_regulators"/>
</dbReference>
<dbReference type="Proteomes" id="UP000035016">
    <property type="component" value="Chromosome Chromosome"/>
</dbReference>
<dbReference type="PANTHER" id="PTHR46796:SF6">
    <property type="entry name" value="ARAC SUBFAMILY"/>
    <property type="match status" value="1"/>
</dbReference>
<evidence type="ECO:0000313" key="5">
    <source>
        <dbReference type="EMBL" id="CQR66143.1"/>
    </source>
</evidence>
<dbReference type="GO" id="GO:0043565">
    <property type="term" value="F:sequence-specific DNA binding"/>
    <property type="evidence" value="ECO:0007669"/>
    <property type="project" value="InterPro"/>
</dbReference>
<dbReference type="GO" id="GO:0003700">
    <property type="term" value="F:DNA-binding transcription factor activity"/>
    <property type="evidence" value="ECO:0007669"/>
    <property type="project" value="InterPro"/>
</dbReference>
<dbReference type="InterPro" id="IPR009057">
    <property type="entry name" value="Homeodomain-like_sf"/>
</dbReference>
<organism evidence="5 6">
    <name type="scientific">Streptomyces leeuwenhoekii</name>
    <dbReference type="NCBI Taxonomy" id="1437453"/>
    <lineage>
        <taxon>Bacteria</taxon>
        <taxon>Bacillati</taxon>
        <taxon>Actinomycetota</taxon>
        <taxon>Actinomycetes</taxon>
        <taxon>Kitasatosporales</taxon>
        <taxon>Streptomycetaceae</taxon>
        <taxon>Streptomyces</taxon>
    </lineage>
</organism>
<dbReference type="Pfam" id="PF12833">
    <property type="entry name" value="HTH_18"/>
    <property type="match status" value="1"/>
</dbReference>
<name>A0A0F7W620_STRLW</name>
<dbReference type="Gene3D" id="1.10.10.60">
    <property type="entry name" value="Homeodomain-like"/>
    <property type="match status" value="1"/>
</dbReference>
<proteinExistence type="predicted"/>
<evidence type="ECO:0000259" key="4">
    <source>
        <dbReference type="PROSITE" id="PS01124"/>
    </source>
</evidence>
<sequence length="323" mass="34777">MMTVLDTSSLPPAERTAAWAETTSLALVTTRFRFPEPEWFGARIRAVDLGAAQLSELSYAPLLSYRSPRLIRRSDPELYQLAVITSGRQGIEQAGRNALARPGDIVLYDSSRPFEASVGVGQASSGSLLLQFPKRLMPLPDKVVAPLCGTVLTQAAGMGRVFHRTLSTLAESAADLTDGDRARLATTAVDLAAAVVARHAEQTSALPRQARAAALYQEALAFICRHLHETALGPAAVAAAHCVSTRTLHRIFQAHGSTVGEVIRRERIARCRRDLADPALRGVPVSAIGARWGHPRPAEFTRAFRAATGMTPTAFRAAAHHRP</sequence>
<dbReference type="KEGG" id="sle:sle_66890"/>
<evidence type="ECO:0000313" key="6">
    <source>
        <dbReference type="Proteomes" id="UP000035016"/>
    </source>
</evidence>
<dbReference type="Pfam" id="PF14525">
    <property type="entry name" value="AraC_binding_2"/>
    <property type="match status" value="1"/>
</dbReference>
<evidence type="ECO:0000256" key="3">
    <source>
        <dbReference type="ARBA" id="ARBA00023163"/>
    </source>
</evidence>
<dbReference type="InterPro" id="IPR035418">
    <property type="entry name" value="AraC-bd_2"/>
</dbReference>
<accession>A0A0F7W620</accession>
<dbReference type="PANTHER" id="PTHR46796">
    <property type="entry name" value="HTH-TYPE TRANSCRIPTIONAL ACTIVATOR RHAS-RELATED"/>
    <property type="match status" value="1"/>
</dbReference>
<evidence type="ECO:0000256" key="2">
    <source>
        <dbReference type="ARBA" id="ARBA00023125"/>
    </source>
</evidence>
<gene>
    <name evidence="5" type="primary">sle_66890</name>
</gene>
<dbReference type="SMART" id="SM00342">
    <property type="entry name" value="HTH_ARAC"/>
    <property type="match status" value="1"/>
</dbReference>
<keyword evidence="1" id="KW-0805">Transcription regulation</keyword>
<dbReference type="EMBL" id="LN831790">
    <property type="protein sequence ID" value="CQR66143.1"/>
    <property type="molecule type" value="Genomic_DNA"/>
</dbReference>
<dbReference type="AlphaFoldDB" id="A0A0F7W620"/>
<dbReference type="InterPro" id="IPR018060">
    <property type="entry name" value="HTH_AraC"/>
</dbReference>
<dbReference type="PROSITE" id="PS01124">
    <property type="entry name" value="HTH_ARAC_FAMILY_2"/>
    <property type="match status" value="1"/>
</dbReference>
<keyword evidence="3" id="KW-0804">Transcription</keyword>
<dbReference type="SUPFAM" id="SSF46689">
    <property type="entry name" value="Homeodomain-like"/>
    <property type="match status" value="1"/>
</dbReference>
<protein>
    <submittedName>
        <fullName evidence="5">Transcriptional activator feaR</fullName>
    </submittedName>
</protein>